<keyword evidence="4" id="KW-0411">Iron-sulfur</keyword>
<proteinExistence type="predicted"/>
<evidence type="ECO:0000313" key="7">
    <source>
        <dbReference type="Proteomes" id="UP000664545"/>
    </source>
</evidence>
<dbReference type="Gene3D" id="3.30.70.20">
    <property type="match status" value="2"/>
</dbReference>
<dbReference type="InterPro" id="IPR017896">
    <property type="entry name" value="4Fe4S_Fe-S-bd"/>
</dbReference>
<evidence type="ECO:0000313" key="6">
    <source>
        <dbReference type="EMBL" id="MBN7773551.1"/>
    </source>
</evidence>
<dbReference type="PANTHER" id="PTHR43687">
    <property type="entry name" value="ADENYLYLSULFATE REDUCTASE, BETA SUBUNIT"/>
    <property type="match status" value="1"/>
</dbReference>
<evidence type="ECO:0000256" key="2">
    <source>
        <dbReference type="ARBA" id="ARBA00022723"/>
    </source>
</evidence>
<comment type="caution">
    <text evidence="6">The sequence shown here is derived from an EMBL/GenBank/DDBJ whole genome shotgun (WGS) entry which is preliminary data.</text>
</comment>
<accession>A0A939D992</accession>
<dbReference type="PANTHER" id="PTHR43687:SF1">
    <property type="entry name" value="FERREDOXIN III"/>
    <property type="match status" value="1"/>
</dbReference>
<dbReference type="Pfam" id="PF13237">
    <property type="entry name" value="Fer4_10"/>
    <property type="match status" value="1"/>
</dbReference>
<evidence type="ECO:0000259" key="5">
    <source>
        <dbReference type="PROSITE" id="PS51379"/>
    </source>
</evidence>
<dbReference type="AlphaFoldDB" id="A0A939D992"/>
<keyword evidence="3" id="KW-0408">Iron</keyword>
<sequence length="94" mass="11061">MHERKGYKMLKEILSHFNKDGEEKLKINPIKHPYYYYQIDPNKCRGCGACKKVCKAKAVDGEHRKIHVIDKEKCIQCGVCMKWCRFKAINESDI</sequence>
<dbReference type="EMBL" id="JAFJZZ010000003">
    <property type="protein sequence ID" value="MBN7773551.1"/>
    <property type="molecule type" value="Genomic_DNA"/>
</dbReference>
<dbReference type="PROSITE" id="PS51379">
    <property type="entry name" value="4FE4S_FER_2"/>
    <property type="match status" value="2"/>
</dbReference>
<dbReference type="GO" id="GO:0046872">
    <property type="term" value="F:metal ion binding"/>
    <property type="evidence" value="ECO:0007669"/>
    <property type="project" value="UniProtKB-KW"/>
</dbReference>
<dbReference type="InterPro" id="IPR050572">
    <property type="entry name" value="Fe-S_Ferredoxin"/>
</dbReference>
<protein>
    <submittedName>
        <fullName evidence="6">4Fe-4S binding protein</fullName>
    </submittedName>
</protein>
<feature type="domain" description="4Fe-4S ferredoxin-type" evidence="5">
    <location>
        <begin position="65"/>
        <end position="94"/>
    </location>
</feature>
<feature type="domain" description="4Fe-4S ferredoxin-type" evidence="5">
    <location>
        <begin position="35"/>
        <end position="64"/>
    </location>
</feature>
<evidence type="ECO:0000256" key="1">
    <source>
        <dbReference type="ARBA" id="ARBA00022485"/>
    </source>
</evidence>
<dbReference type="PROSITE" id="PS00028">
    <property type="entry name" value="ZINC_FINGER_C2H2_1"/>
    <property type="match status" value="1"/>
</dbReference>
<dbReference type="GO" id="GO:0051539">
    <property type="term" value="F:4 iron, 4 sulfur cluster binding"/>
    <property type="evidence" value="ECO:0007669"/>
    <property type="project" value="UniProtKB-KW"/>
</dbReference>
<evidence type="ECO:0000256" key="3">
    <source>
        <dbReference type="ARBA" id="ARBA00023004"/>
    </source>
</evidence>
<keyword evidence="1" id="KW-0004">4Fe-4S</keyword>
<dbReference type="Proteomes" id="UP000664545">
    <property type="component" value="Unassembled WGS sequence"/>
</dbReference>
<dbReference type="InterPro" id="IPR013087">
    <property type="entry name" value="Znf_C2H2_type"/>
</dbReference>
<evidence type="ECO:0000256" key="4">
    <source>
        <dbReference type="ARBA" id="ARBA00023014"/>
    </source>
</evidence>
<keyword evidence="7" id="KW-1185">Reference proteome</keyword>
<organism evidence="6 7">
    <name type="scientific">Clostridium aminobutyricum</name>
    <dbReference type="NCBI Taxonomy" id="33953"/>
    <lineage>
        <taxon>Bacteria</taxon>
        <taxon>Bacillati</taxon>
        <taxon>Bacillota</taxon>
        <taxon>Clostridia</taxon>
        <taxon>Eubacteriales</taxon>
        <taxon>Clostridiaceae</taxon>
        <taxon>Clostridium</taxon>
    </lineage>
</organism>
<gene>
    <name evidence="6" type="ORF">JYB65_09270</name>
</gene>
<keyword evidence="2" id="KW-0479">Metal-binding</keyword>
<reference evidence="6" key="1">
    <citation type="submission" date="2021-02" db="EMBL/GenBank/DDBJ databases">
        <title>Abyssanaerobacter marinus gen.nov., sp., nov, anaerobic bacterium isolated from the Onnuri vent field of Indian Ocean and suggestion of Mogibacteriaceae fam. nov., and proposal of reclassification of ambiguous this family's genus member.</title>
        <authorList>
            <person name="Kim Y.J."/>
            <person name="Yang J.-A."/>
        </authorList>
    </citation>
    <scope>NUCLEOTIDE SEQUENCE</scope>
    <source>
        <strain evidence="6">DSM 2634</strain>
    </source>
</reference>
<dbReference type="SUPFAM" id="SSF54862">
    <property type="entry name" value="4Fe-4S ferredoxins"/>
    <property type="match status" value="1"/>
</dbReference>
<name>A0A939D992_CLOAM</name>